<keyword evidence="10 16" id="KW-1133">Transmembrane helix</keyword>
<keyword evidence="6" id="KW-0679">Respiratory chain</keyword>
<proteinExistence type="inferred from homology"/>
<evidence type="ECO:0000256" key="3">
    <source>
        <dbReference type="ARBA" id="ARBA00012944"/>
    </source>
</evidence>
<comment type="subcellular location">
    <subcellularLocation>
        <location evidence="1">Mitochondrion membrane</location>
        <topology evidence="1">Multi-pass membrane protein</topology>
    </subcellularLocation>
</comment>
<keyword evidence="5" id="KW-0813">Transport</keyword>
<dbReference type="GO" id="GO:0031966">
    <property type="term" value="C:mitochondrial membrane"/>
    <property type="evidence" value="ECO:0007669"/>
    <property type="project" value="UniProtKB-SubCell"/>
</dbReference>
<evidence type="ECO:0000256" key="14">
    <source>
        <dbReference type="ARBA" id="ARBA00031019"/>
    </source>
</evidence>
<evidence type="ECO:0000256" key="2">
    <source>
        <dbReference type="ARBA" id="ARBA00005698"/>
    </source>
</evidence>
<geneLocation type="mitochondrion" evidence="17"/>
<keyword evidence="7 16" id="KW-0812">Transmembrane</keyword>
<evidence type="ECO:0000256" key="6">
    <source>
        <dbReference type="ARBA" id="ARBA00022660"/>
    </source>
</evidence>
<keyword evidence="11" id="KW-0520">NAD</keyword>
<gene>
    <name evidence="17" type="primary">nad6</name>
</gene>
<evidence type="ECO:0000256" key="5">
    <source>
        <dbReference type="ARBA" id="ARBA00022448"/>
    </source>
</evidence>
<evidence type="ECO:0000256" key="4">
    <source>
        <dbReference type="ARBA" id="ARBA00021095"/>
    </source>
</evidence>
<name>A0A6B9UCW6_9CRUS</name>
<comment type="catalytic activity">
    <reaction evidence="15">
        <text>a ubiquinone + NADH + 5 H(+)(in) = a ubiquinol + NAD(+) + 4 H(+)(out)</text>
        <dbReference type="Rhea" id="RHEA:29091"/>
        <dbReference type="Rhea" id="RHEA-COMP:9565"/>
        <dbReference type="Rhea" id="RHEA-COMP:9566"/>
        <dbReference type="ChEBI" id="CHEBI:15378"/>
        <dbReference type="ChEBI" id="CHEBI:16389"/>
        <dbReference type="ChEBI" id="CHEBI:17976"/>
        <dbReference type="ChEBI" id="CHEBI:57540"/>
        <dbReference type="ChEBI" id="CHEBI:57945"/>
        <dbReference type="EC" id="7.1.1.2"/>
    </reaction>
</comment>
<dbReference type="EC" id="7.1.1.2" evidence="3"/>
<evidence type="ECO:0000256" key="7">
    <source>
        <dbReference type="ARBA" id="ARBA00022692"/>
    </source>
</evidence>
<evidence type="ECO:0000256" key="10">
    <source>
        <dbReference type="ARBA" id="ARBA00022989"/>
    </source>
</evidence>
<dbReference type="AlphaFoldDB" id="A0A6B9UCW6"/>
<evidence type="ECO:0000256" key="12">
    <source>
        <dbReference type="ARBA" id="ARBA00023128"/>
    </source>
</evidence>
<keyword evidence="12 17" id="KW-0496">Mitochondrion</keyword>
<keyword evidence="8" id="KW-1278">Translocase</keyword>
<evidence type="ECO:0000256" key="16">
    <source>
        <dbReference type="SAM" id="Phobius"/>
    </source>
</evidence>
<evidence type="ECO:0000256" key="11">
    <source>
        <dbReference type="ARBA" id="ARBA00023027"/>
    </source>
</evidence>
<dbReference type="EMBL" id="MN660045">
    <property type="protein sequence ID" value="QHN59869.1"/>
    <property type="molecule type" value="Genomic_DNA"/>
</dbReference>
<feature type="transmembrane region" description="Helical" evidence="16">
    <location>
        <begin position="75"/>
        <end position="93"/>
    </location>
</feature>
<accession>A0A6B9UCW6</accession>
<evidence type="ECO:0000256" key="8">
    <source>
        <dbReference type="ARBA" id="ARBA00022967"/>
    </source>
</evidence>
<evidence type="ECO:0000256" key="15">
    <source>
        <dbReference type="ARBA" id="ARBA00049551"/>
    </source>
</evidence>
<keyword evidence="13 16" id="KW-0472">Membrane</keyword>
<keyword evidence="9" id="KW-0249">Electron transport</keyword>
<dbReference type="GO" id="GO:0008137">
    <property type="term" value="F:NADH dehydrogenase (ubiquinone) activity"/>
    <property type="evidence" value="ECO:0007669"/>
    <property type="project" value="UniProtKB-EC"/>
</dbReference>
<evidence type="ECO:0000256" key="13">
    <source>
        <dbReference type="ARBA" id="ARBA00023136"/>
    </source>
</evidence>
<evidence type="ECO:0000313" key="17">
    <source>
        <dbReference type="EMBL" id="QHN59869.1"/>
    </source>
</evidence>
<comment type="similarity">
    <text evidence="2">Belongs to the complex I subunit 6 family.</text>
</comment>
<sequence>MYLLILMLTSLMLFLNHPLSFALSLFIQTFLICLIISQVSYWIPLVLFLIFLGGILVMFIYVASLSSNEKFSFDITSFLTVILSSAIFCFMLTDEEMITHQNFFIDEMTSVINNMSSLLYVFLTIYLFLALILIVEFLNTNKKPLRSIM</sequence>
<feature type="transmembrane region" description="Helical" evidence="16">
    <location>
        <begin position="118"/>
        <end position="139"/>
    </location>
</feature>
<protein>
    <recommendedName>
        <fullName evidence="4">NADH-ubiquinone oxidoreductase chain 6</fullName>
        <ecNumber evidence="3">7.1.1.2</ecNumber>
    </recommendedName>
    <alternativeName>
        <fullName evidence="14">NADH dehydrogenase subunit 6</fullName>
    </alternativeName>
</protein>
<evidence type="ECO:0000256" key="9">
    <source>
        <dbReference type="ARBA" id="ARBA00022982"/>
    </source>
</evidence>
<feature type="transmembrane region" description="Helical" evidence="16">
    <location>
        <begin position="41"/>
        <end position="63"/>
    </location>
</feature>
<organism evidence="17">
    <name type="scientific">Branchinella kugenumaensis</name>
    <dbReference type="NCBI Taxonomy" id="381660"/>
    <lineage>
        <taxon>Eukaryota</taxon>
        <taxon>Metazoa</taxon>
        <taxon>Ecdysozoa</taxon>
        <taxon>Arthropoda</taxon>
        <taxon>Crustacea</taxon>
        <taxon>Branchiopoda</taxon>
        <taxon>Anostraca</taxon>
        <taxon>Thamnocephalidae</taxon>
        <taxon>Branchinella</taxon>
    </lineage>
</organism>
<reference evidence="17" key="1">
    <citation type="submission" date="2019-11" db="EMBL/GenBank/DDBJ databases">
        <authorList>
            <person name="Yang R.-S."/>
        </authorList>
    </citation>
    <scope>NUCLEOTIDE SEQUENCE</scope>
</reference>
<dbReference type="PANTHER" id="PTHR11435:SF1">
    <property type="entry name" value="NADH-UBIQUINONE OXIDOREDUCTASE CHAIN 6"/>
    <property type="match status" value="1"/>
</dbReference>
<dbReference type="PANTHER" id="PTHR11435">
    <property type="entry name" value="NADH UBIQUINONE OXIDOREDUCTASE SUBUNIT ND6"/>
    <property type="match status" value="1"/>
</dbReference>
<dbReference type="InterPro" id="IPR050269">
    <property type="entry name" value="ComplexI_Subunit6"/>
</dbReference>
<evidence type="ECO:0000256" key="1">
    <source>
        <dbReference type="ARBA" id="ARBA00004225"/>
    </source>
</evidence>